<evidence type="ECO:0000259" key="3">
    <source>
        <dbReference type="SMART" id="SM00822"/>
    </source>
</evidence>
<evidence type="ECO:0000256" key="1">
    <source>
        <dbReference type="ARBA" id="ARBA00006484"/>
    </source>
</evidence>
<comment type="similarity">
    <text evidence="1">Belongs to the short-chain dehydrogenases/reductases (SDR) family.</text>
</comment>
<evidence type="ECO:0000313" key="4">
    <source>
        <dbReference type="EMBL" id="MBB5159567.1"/>
    </source>
</evidence>
<dbReference type="EC" id="1.1.1.100" evidence="4"/>
<dbReference type="EMBL" id="JACHIW010000002">
    <property type="protein sequence ID" value="MBB5159567.1"/>
    <property type="molecule type" value="Genomic_DNA"/>
</dbReference>
<dbReference type="SMART" id="SM00822">
    <property type="entry name" value="PKS_KR"/>
    <property type="match status" value="1"/>
</dbReference>
<dbReference type="GO" id="GO:0004316">
    <property type="term" value="F:3-oxoacyl-[acyl-carrier-protein] reductase (NADPH) activity"/>
    <property type="evidence" value="ECO:0007669"/>
    <property type="project" value="UniProtKB-EC"/>
</dbReference>
<dbReference type="RefSeq" id="WP_184732015.1">
    <property type="nucleotide sequence ID" value="NZ_JACHIW010000002.1"/>
</dbReference>
<dbReference type="Proteomes" id="UP000584374">
    <property type="component" value="Unassembled WGS sequence"/>
</dbReference>
<keyword evidence="5" id="KW-1185">Reference proteome</keyword>
<feature type="domain" description="Ketoreductase" evidence="3">
    <location>
        <begin position="7"/>
        <end position="185"/>
    </location>
</feature>
<comment type="caution">
    <text evidence="4">The sequence shown here is derived from an EMBL/GenBank/DDBJ whole genome shotgun (WGS) entry which is preliminary data.</text>
</comment>
<gene>
    <name evidence="4" type="ORF">BJ970_007166</name>
</gene>
<dbReference type="PROSITE" id="PS00061">
    <property type="entry name" value="ADH_SHORT"/>
    <property type="match status" value="1"/>
</dbReference>
<name>A0A840QHD0_9PSEU</name>
<dbReference type="SUPFAM" id="SSF51735">
    <property type="entry name" value="NAD(P)-binding Rossmann-fold domains"/>
    <property type="match status" value="1"/>
</dbReference>
<evidence type="ECO:0000256" key="2">
    <source>
        <dbReference type="ARBA" id="ARBA00023002"/>
    </source>
</evidence>
<proteinExistence type="inferred from homology"/>
<dbReference type="PRINTS" id="PR00081">
    <property type="entry name" value="GDHRDH"/>
</dbReference>
<organism evidence="4 5">
    <name type="scientific">Saccharopolyspora phatthalungensis</name>
    <dbReference type="NCBI Taxonomy" id="664693"/>
    <lineage>
        <taxon>Bacteria</taxon>
        <taxon>Bacillati</taxon>
        <taxon>Actinomycetota</taxon>
        <taxon>Actinomycetes</taxon>
        <taxon>Pseudonocardiales</taxon>
        <taxon>Pseudonocardiaceae</taxon>
        <taxon>Saccharopolyspora</taxon>
    </lineage>
</organism>
<dbReference type="AlphaFoldDB" id="A0A840QHD0"/>
<accession>A0A840QHD0</accession>
<dbReference type="Gene3D" id="3.40.50.720">
    <property type="entry name" value="NAD(P)-binding Rossmann-like Domain"/>
    <property type="match status" value="1"/>
</dbReference>
<dbReference type="FunFam" id="3.40.50.720:FF:000084">
    <property type="entry name" value="Short-chain dehydrogenase reductase"/>
    <property type="match status" value="1"/>
</dbReference>
<dbReference type="InterPro" id="IPR002347">
    <property type="entry name" value="SDR_fam"/>
</dbReference>
<dbReference type="InterPro" id="IPR020904">
    <property type="entry name" value="Sc_DH/Rdtase_CS"/>
</dbReference>
<dbReference type="InterPro" id="IPR036291">
    <property type="entry name" value="NAD(P)-bd_dom_sf"/>
</dbReference>
<dbReference type="PANTHER" id="PTHR48107">
    <property type="entry name" value="NADPH-DEPENDENT ALDEHYDE REDUCTASE-LIKE PROTEIN, CHLOROPLASTIC-RELATED"/>
    <property type="match status" value="1"/>
</dbReference>
<dbReference type="PRINTS" id="PR00080">
    <property type="entry name" value="SDRFAMILY"/>
</dbReference>
<sequence>MGALDERVAVVIGGSRGIGRAIVQRLVADGAAVLFSYHHREDLAKELVTDLRAQGRRAHAVRANLPDLEDVRTLFDESERLFGGVDILVANAGTGADMSIVDTTEEFYDWLMAVNAKGTFFAIQQAAKRMRDAGSVITVSSVSTALPAPGAAVYAATKAAVEQFTRVAAWELAERGIRVNAVSPGATDTDLLRLANSAETLETAVAMTPLARLGHPQDIAGVVAFLAGPDAGWITGQNIRATGGMG</sequence>
<dbReference type="PANTHER" id="PTHR48107:SF7">
    <property type="entry name" value="RE15974P"/>
    <property type="match status" value="1"/>
</dbReference>
<dbReference type="InterPro" id="IPR057326">
    <property type="entry name" value="KR_dom"/>
</dbReference>
<evidence type="ECO:0000313" key="5">
    <source>
        <dbReference type="Proteomes" id="UP000584374"/>
    </source>
</evidence>
<keyword evidence="2 4" id="KW-0560">Oxidoreductase</keyword>
<reference evidence="4 5" key="1">
    <citation type="submission" date="2020-08" db="EMBL/GenBank/DDBJ databases">
        <title>Sequencing the genomes of 1000 actinobacteria strains.</title>
        <authorList>
            <person name="Klenk H.-P."/>
        </authorList>
    </citation>
    <scope>NUCLEOTIDE SEQUENCE [LARGE SCALE GENOMIC DNA]</scope>
    <source>
        <strain evidence="4 5">DSM 45584</strain>
    </source>
</reference>
<dbReference type="Pfam" id="PF13561">
    <property type="entry name" value="adh_short_C2"/>
    <property type="match status" value="1"/>
</dbReference>
<protein>
    <submittedName>
        <fullName evidence="4">3-oxoacyl-[acyl-carrier protein] reductase</fullName>
        <ecNumber evidence="4">1.1.1.100</ecNumber>
    </submittedName>
</protein>